<dbReference type="AlphaFoldDB" id="A0A370GND5"/>
<feature type="transmembrane region" description="Helical" evidence="1">
    <location>
        <begin position="247"/>
        <end position="265"/>
    </location>
</feature>
<organism evidence="2 3">
    <name type="scientific">Aquicella lusitana</name>
    <dbReference type="NCBI Taxonomy" id="254246"/>
    <lineage>
        <taxon>Bacteria</taxon>
        <taxon>Pseudomonadati</taxon>
        <taxon>Pseudomonadota</taxon>
        <taxon>Gammaproteobacteria</taxon>
        <taxon>Legionellales</taxon>
        <taxon>Coxiellaceae</taxon>
        <taxon>Aquicella</taxon>
    </lineage>
</organism>
<dbReference type="InterPro" id="IPR011990">
    <property type="entry name" value="TPR-like_helical_dom_sf"/>
</dbReference>
<dbReference type="SMART" id="SM00671">
    <property type="entry name" value="SEL1"/>
    <property type="match status" value="5"/>
</dbReference>
<evidence type="ECO:0000313" key="3">
    <source>
        <dbReference type="Proteomes" id="UP000254720"/>
    </source>
</evidence>
<keyword evidence="1" id="KW-0472">Membrane</keyword>
<feature type="transmembrane region" description="Helical" evidence="1">
    <location>
        <begin position="136"/>
        <end position="159"/>
    </location>
</feature>
<dbReference type="OrthoDB" id="8561742at2"/>
<comment type="caution">
    <text evidence="2">The sequence shown here is derived from an EMBL/GenBank/DDBJ whole genome shotgun (WGS) entry which is preliminary data.</text>
</comment>
<feature type="transmembrane region" description="Helical" evidence="1">
    <location>
        <begin position="286"/>
        <end position="304"/>
    </location>
</feature>
<dbReference type="RefSeq" id="WP_114834085.1">
    <property type="nucleotide sequence ID" value="NZ_LR699114.1"/>
</dbReference>
<gene>
    <name evidence="2" type="ORF">C8D86_107105</name>
</gene>
<dbReference type="InterPro" id="IPR050767">
    <property type="entry name" value="Sel1_AlgK"/>
</dbReference>
<feature type="transmembrane region" description="Helical" evidence="1">
    <location>
        <begin position="6"/>
        <end position="25"/>
    </location>
</feature>
<feature type="transmembrane region" description="Helical" evidence="1">
    <location>
        <begin position="76"/>
        <end position="93"/>
    </location>
</feature>
<reference evidence="2 3" key="1">
    <citation type="submission" date="2018-07" db="EMBL/GenBank/DDBJ databases">
        <title>Genomic Encyclopedia of Type Strains, Phase IV (KMG-IV): sequencing the most valuable type-strain genomes for metagenomic binning, comparative biology and taxonomic classification.</title>
        <authorList>
            <person name="Goeker M."/>
        </authorList>
    </citation>
    <scope>NUCLEOTIDE SEQUENCE [LARGE SCALE GENOMIC DNA]</scope>
    <source>
        <strain evidence="2 3">DSM 16500</strain>
    </source>
</reference>
<sequence length="592" mass="66936">MPYLKHILQYGFFAVMAPLFSAFFARTVIENTGFIFSIPAGQMLPLFPWVYGLCASLLYAIIFFQQNNHAPQKPFLLGFLALLASLLTLFVLFKIAPSDLVFILGVYSVTTCALFLRKKFKSTLRAATPPPDGVYFTLSPFKLCIVYLFTFSLFKYFWWYKNWQHIKQRDGSKLSPLFRSLFAVFYYENFLDDVNKTSEQHGVRGLKYSSALTSYYILLVIGALFITALTLAYRLLGLQLYRPSSTLVSTFNVAIFILAIIIYIAPQLAINRLNNKLFPHAPRKKMPVAMTIFTLIGLTLWFPVMTKLAFANRSNTSNAFILYDYGYYQSAYKKAAPQAYEGDAAAKLLLGKMYFYGKGVTQDNDQAERWLEDAAIHGNTEAQYLLGTFYEYGLNGIRDYKKTALWLQKAADQGHAFAANDLAGLYISGKGVKKDLQKALALYQQAAAKGDGYAMYNLGLYYVKDIPTPRYTIAASWFEKSIKARPNACAYNDLGMLYAAGRGVPHDTATAEKLLKQAGQQLLMEYADDIFNQASLTKDDEFTDPVPAFVQYQYAEASKKKLNNTEFEKKYPPATLRLAKNMSKKIAGMCWD</sequence>
<feature type="transmembrane region" description="Helical" evidence="1">
    <location>
        <begin position="46"/>
        <end position="64"/>
    </location>
</feature>
<dbReference type="Proteomes" id="UP000254720">
    <property type="component" value="Unassembled WGS sequence"/>
</dbReference>
<dbReference type="InterPro" id="IPR006597">
    <property type="entry name" value="Sel1-like"/>
</dbReference>
<protein>
    <submittedName>
        <fullName evidence="2">TPR repeat protein</fullName>
    </submittedName>
</protein>
<feature type="transmembrane region" description="Helical" evidence="1">
    <location>
        <begin position="214"/>
        <end position="235"/>
    </location>
</feature>
<proteinExistence type="predicted"/>
<dbReference type="Gene3D" id="1.25.40.10">
    <property type="entry name" value="Tetratricopeptide repeat domain"/>
    <property type="match status" value="1"/>
</dbReference>
<keyword evidence="3" id="KW-1185">Reference proteome</keyword>
<dbReference type="EMBL" id="QQAX01000007">
    <property type="protein sequence ID" value="RDI45225.1"/>
    <property type="molecule type" value="Genomic_DNA"/>
</dbReference>
<dbReference type="Pfam" id="PF08238">
    <property type="entry name" value="Sel1"/>
    <property type="match status" value="5"/>
</dbReference>
<accession>A0A370GND5</accession>
<dbReference type="SUPFAM" id="SSF81901">
    <property type="entry name" value="HCP-like"/>
    <property type="match status" value="2"/>
</dbReference>
<dbReference type="PANTHER" id="PTHR11102:SF160">
    <property type="entry name" value="ERAD-ASSOCIATED E3 UBIQUITIN-PROTEIN LIGASE COMPONENT HRD3"/>
    <property type="match status" value="1"/>
</dbReference>
<evidence type="ECO:0000313" key="2">
    <source>
        <dbReference type="EMBL" id="RDI45225.1"/>
    </source>
</evidence>
<keyword evidence="1" id="KW-0812">Transmembrane</keyword>
<name>A0A370GND5_9COXI</name>
<keyword evidence="1" id="KW-1133">Transmembrane helix</keyword>
<dbReference type="PANTHER" id="PTHR11102">
    <property type="entry name" value="SEL-1-LIKE PROTEIN"/>
    <property type="match status" value="1"/>
</dbReference>
<evidence type="ECO:0000256" key="1">
    <source>
        <dbReference type="SAM" id="Phobius"/>
    </source>
</evidence>